<feature type="domain" description="ATP-grasp" evidence="16">
    <location>
        <begin position="146"/>
        <end position="360"/>
    </location>
</feature>
<feature type="active site" evidence="13">
    <location>
        <position position="195"/>
    </location>
</feature>
<evidence type="ECO:0000256" key="5">
    <source>
        <dbReference type="ARBA" id="ARBA00022741"/>
    </source>
</evidence>
<dbReference type="PIRSF" id="PIRSF039102">
    <property type="entry name" value="Ddl/VanB"/>
    <property type="match status" value="1"/>
</dbReference>
<protein>
    <recommendedName>
        <fullName evidence="12">D-alanine--D-alanine ligase</fullName>
        <ecNumber evidence="12">6.3.2.4</ecNumber>
    </recommendedName>
    <alternativeName>
        <fullName evidence="12">D-Ala-D-Ala ligase</fullName>
    </alternativeName>
    <alternativeName>
        <fullName evidence="12">D-alanylalanine synthetase</fullName>
    </alternativeName>
</protein>
<evidence type="ECO:0000256" key="8">
    <source>
        <dbReference type="ARBA" id="ARBA00022960"/>
    </source>
</evidence>
<dbReference type="GO" id="GO:0071555">
    <property type="term" value="P:cell wall organization"/>
    <property type="evidence" value="ECO:0007669"/>
    <property type="project" value="UniProtKB-KW"/>
</dbReference>
<evidence type="ECO:0000313" key="18">
    <source>
        <dbReference type="Proteomes" id="UP000095662"/>
    </source>
</evidence>
<dbReference type="OrthoDB" id="9813261at2"/>
<evidence type="ECO:0000256" key="2">
    <source>
        <dbReference type="ARBA" id="ARBA00010871"/>
    </source>
</evidence>
<dbReference type="NCBIfam" id="TIGR01205">
    <property type="entry name" value="D_ala_D_alaTIGR"/>
    <property type="match status" value="1"/>
</dbReference>
<dbReference type="Gene3D" id="3.30.1490.20">
    <property type="entry name" value="ATP-grasp fold, A domain"/>
    <property type="match status" value="1"/>
</dbReference>
<keyword evidence="5 15" id="KW-0547">Nucleotide-binding</keyword>
<evidence type="ECO:0000256" key="9">
    <source>
        <dbReference type="ARBA" id="ARBA00022984"/>
    </source>
</evidence>
<dbReference type="EC" id="6.3.2.4" evidence="12"/>
<dbReference type="PROSITE" id="PS00844">
    <property type="entry name" value="DALA_DALA_LIGASE_2"/>
    <property type="match status" value="1"/>
</dbReference>
<accession>A0A174ZZQ9</accession>
<keyword evidence="10 14" id="KW-0464">Manganese</keyword>
<evidence type="ECO:0000259" key="16">
    <source>
        <dbReference type="PROSITE" id="PS50975"/>
    </source>
</evidence>
<feature type="binding site" evidence="14">
    <location>
        <position position="331"/>
    </location>
    <ligand>
        <name>Mg(2+)</name>
        <dbReference type="ChEBI" id="CHEBI:18420"/>
        <label>1</label>
    </ligand>
</feature>
<organism evidence="17 18">
    <name type="scientific">[Eubacterium] siraeum</name>
    <dbReference type="NCBI Taxonomy" id="39492"/>
    <lineage>
        <taxon>Bacteria</taxon>
        <taxon>Bacillati</taxon>
        <taxon>Bacillota</taxon>
        <taxon>Clostridia</taxon>
        <taxon>Eubacteriales</taxon>
        <taxon>Oscillospiraceae</taxon>
        <taxon>Oscillospiraceae incertae sedis</taxon>
    </lineage>
</organism>
<keyword evidence="6 15" id="KW-0067">ATP-binding</keyword>
<evidence type="ECO:0000256" key="13">
    <source>
        <dbReference type="PIRSR" id="PIRSR039102-1"/>
    </source>
</evidence>
<dbReference type="PANTHER" id="PTHR23132:SF25">
    <property type="entry name" value="D-ALANINE--D-ALANINE LIGASE A"/>
    <property type="match status" value="1"/>
</dbReference>
<keyword evidence="3 12" id="KW-0436">Ligase</keyword>
<evidence type="ECO:0000256" key="7">
    <source>
        <dbReference type="ARBA" id="ARBA00022842"/>
    </source>
</evidence>
<name>A0A174ZZQ9_9FIRM</name>
<dbReference type="SUPFAM" id="SSF52440">
    <property type="entry name" value="PreATP-grasp domain"/>
    <property type="match status" value="1"/>
</dbReference>
<dbReference type="InterPro" id="IPR011761">
    <property type="entry name" value="ATP-grasp"/>
</dbReference>
<comment type="similarity">
    <text evidence="2 12">Belongs to the D-alanine--D-alanine ligase family.</text>
</comment>
<evidence type="ECO:0000256" key="12">
    <source>
        <dbReference type="HAMAP-Rule" id="MF_00047"/>
    </source>
</evidence>
<feature type="active site" evidence="13">
    <location>
        <position position="338"/>
    </location>
</feature>
<feature type="binding site" evidence="14">
    <location>
        <position position="331"/>
    </location>
    <ligand>
        <name>Mg(2+)</name>
        <dbReference type="ChEBI" id="CHEBI:18420"/>
        <label>2</label>
    </ligand>
</feature>
<sequence length="397" mass="43289">MKIRVGVFFGGKSVEHEVSIISALQACNSINKDKYEVIPVYITKNNEMYVGEKIGNIASYRNLKSLLKESRRVILVNDGGKVQLVLYPGKKFGNNVYATIDVAFPIVHGTNVEDGVFQGYLQTIGVPYVGCDVISSAVGMDKYVMKTVFKDNGIPVLDGTVIHISDYAKDADAVKADIKAKIAYPLIVKPINLGSSVGIMIAHNDEQLDEALDNAFTYASKLLVEPAITNLKEINCSVCGDYATAHASECEEPVNTDEILSYEDKYIAGDKGGKSSGMATLKRKIPADISDETREQIRTLAVKAFRSLGASGTSRIDFMIDMDNGNVYLNEINTIPGSLAFYLWEPVGVKYSELLDEMISLALKRERENKALTFSFDTNILDGFTGGKLGGTKGGKL</sequence>
<keyword evidence="4 14" id="KW-0479">Metal-binding</keyword>
<gene>
    <name evidence="17" type="primary">ddlA</name>
    <name evidence="12" type="synonym">ddl</name>
    <name evidence="17" type="ORF">ERS852540_02084</name>
</gene>
<dbReference type="Gene3D" id="3.40.50.20">
    <property type="match status" value="1"/>
</dbReference>
<dbReference type="EMBL" id="CZBY01000019">
    <property type="protein sequence ID" value="CUQ90269.1"/>
    <property type="molecule type" value="Genomic_DNA"/>
</dbReference>
<dbReference type="Pfam" id="PF07478">
    <property type="entry name" value="Dala_Dala_lig_C"/>
    <property type="match status" value="1"/>
</dbReference>
<comment type="cofactor">
    <cofactor evidence="14">
        <name>Mg(2+)</name>
        <dbReference type="ChEBI" id="CHEBI:18420"/>
    </cofactor>
    <cofactor evidence="14">
        <name>Mn(2+)</name>
        <dbReference type="ChEBI" id="CHEBI:29035"/>
    </cofactor>
    <text evidence="14">Binds 2 magnesium or manganese ions per subunit.</text>
</comment>
<evidence type="ECO:0000313" key="17">
    <source>
        <dbReference type="EMBL" id="CUQ90269.1"/>
    </source>
</evidence>
<dbReference type="InterPro" id="IPR013815">
    <property type="entry name" value="ATP_grasp_subdomain_1"/>
</dbReference>
<dbReference type="AlphaFoldDB" id="A0A174ZZQ9"/>
<dbReference type="Gene3D" id="3.30.470.20">
    <property type="entry name" value="ATP-grasp fold, B domain"/>
    <property type="match status" value="1"/>
</dbReference>
<keyword evidence="8 12" id="KW-0133">Cell shape</keyword>
<dbReference type="NCBIfam" id="NF002528">
    <property type="entry name" value="PRK01966.1-4"/>
    <property type="match status" value="1"/>
</dbReference>
<dbReference type="GO" id="GO:0009252">
    <property type="term" value="P:peptidoglycan biosynthetic process"/>
    <property type="evidence" value="ECO:0007669"/>
    <property type="project" value="UniProtKB-UniRule"/>
</dbReference>
<evidence type="ECO:0000256" key="6">
    <source>
        <dbReference type="ARBA" id="ARBA00022840"/>
    </source>
</evidence>
<keyword evidence="11 12" id="KW-0961">Cell wall biogenesis/degradation</keyword>
<dbReference type="GO" id="GO:0005524">
    <property type="term" value="F:ATP binding"/>
    <property type="evidence" value="ECO:0007669"/>
    <property type="project" value="UniProtKB-UniRule"/>
</dbReference>
<dbReference type="SUPFAM" id="SSF56059">
    <property type="entry name" value="Glutathione synthetase ATP-binding domain-like"/>
    <property type="match status" value="1"/>
</dbReference>
<keyword evidence="7 14" id="KW-0460">Magnesium</keyword>
<dbReference type="STRING" id="39492.ERS852540_02084"/>
<dbReference type="InterPro" id="IPR011095">
    <property type="entry name" value="Dala_Dala_lig_C"/>
</dbReference>
<dbReference type="Proteomes" id="UP000095662">
    <property type="component" value="Unassembled WGS sequence"/>
</dbReference>
<comment type="pathway">
    <text evidence="12">Cell wall biogenesis; peptidoglycan biosynthesis.</text>
</comment>
<feature type="binding site" evidence="14">
    <location>
        <position position="333"/>
    </location>
    <ligand>
        <name>Mg(2+)</name>
        <dbReference type="ChEBI" id="CHEBI:18420"/>
        <label>2</label>
    </ligand>
</feature>
<proteinExistence type="inferred from homology"/>
<feature type="active site" evidence="13">
    <location>
        <position position="15"/>
    </location>
</feature>
<dbReference type="GO" id="GO:0008716">
    <property type="term" value="F:D-alanine-D-alanine ligase activity"/>
    <property type="evidence" value="ECO:0007669"/>
    <property type="project" value="UniProtKB-UniRule"/>
</dbReference>
<dbReference type="PANTHER" id="PTHR23132">
    <property type="entry name" value="D-ALANINE--D-ALANINE LIGASE"/>
    <property type="match status" value="1"/>
</dbReference>
<comment type="cofactor">
    <cofactor evidence="1">
        <name>Mn(2+)</name>
        <dbReference type="ChEBI" id="CHEBI:29035"/>
    </cofactor>
</comment>
<evidence type="ECO:0000256" key="11">
    <source>
        <dbReference type="ARBA" id="ARBA00023316"/>
    </source>
</evidence>
<evidence type="ECO:0000256" key="15">
    <source>
        <dbReference type="PROSITE-ProRule" id="PRU00409"/>
    </source>
</evidence>
<dbReference type="PROSITE" id="PS50975">
    <property type="entry name" value="ATP_GRASP"/>
    <property type="match status" value="1"/>
</dbReference>
<evidence type="ECO:0000256" key="10">
    <source>
        <dbReference type="ARBA" id="ARBA00023211"/>
    </source>
</evidence>
<dbReference type="GO" id="GO:0005829">
    <property type="term" value="C:cytosol"/>
    <property type="evidence" value="ECO:0007669"/>
    <property type="project" value="TreeGrafter"/>
</dbReference>
<evidence type="ECO:0000256" key="4">
    <source>
        <dbReference type="ARBA" id="ARBA00022723"/>
    </source>
</evidence>
<reference evidence="17 18" key="1">
    <citation type="submission" date="2015-09" db="EMBL/GenBank/DDBJ databases">
        <authorList>
            <consortium name="Pathogen Informatics"/>
        </authorList>
    </citation>
    <scope>NUCLEOTIDE SEQUENCE [LARGE SCALE GENOMIC DNA]</scope>
    <source>
        <strain evidence="17 18">2789STDY5834928</strain>
    </source>
</reference>
<feature type="binding site" evidence="14">
    <location>
        <position position="317"/>
    </location>
    <ligand>
        <name>Mg(2+)</name>
        <dbReference type="ChEBI" id="CHEBI:18420"/>
        <label>1</label>
    </ligand>
</feature>
<dbReference type="InterPro" id="IPR005905">
    <property type="entry name" value="D_ala_D_ala"/>
</dbReference>
<comment type="subcellular location">
    <subcellularLocation>
        <location evidence="12">Cytoplasm</location>
    </subcellularLocation>
</comment>
<evidence type="ECO:0000256" key="3">
    <source>
        <dbReference type="ARBA" id="ARBA00022598"/>
    </source>
</evidence>
<dbReference type="InterPro" id="IPR000291">
    <property type="entry name" value="D-Ala_lig_Van_CS"/>
</dbReference>
<dbReference type="InterPro" id="IPR011127">
    <property type="entry name" value="Dala_Dala_lig_N"/>
</dbReference>
<dbReference type="HAMAP" id="MF_00047">
    <property type="entry name" value="Dala_Dala_lig"/>
    <property type="match status" value="1"/>
</dbReference>
<dbReference type="UniPathway" id="UPA00219"/>
<comment type="function">
    <text evidence="12">Cell wall formation.</text>
</comment>
<dbReference type="GO" id="GO:0046872">
    <property type="term" value="F:metal ion binding"/>
    <property type="evidence" value="ECO:0007669"/>
    <property type="project" value="UniProtKB-KW"/>
</dbReference>
<comment type="catalytic activity">
    <reaction evidence="12">
        <text>2 D-alanine + ATP = D-alanyl-D-alanine + ADP + phosphate + H(+)</text>
        <dbReference type="Rhea" id="RHEA:11224"/>
        <dbReference type="ChEBI" id="CHEBI:15378"/>
        <dbReference type="ChEBI" id="CHEBI:30616"/>
        <dbReference type="ChEBI" id="CHEBI:43474"/>
        <dbReference type="ChEBI" id="CHEBI:57416"/>
        <dbReference type="ChEBI" id="CHEBI:57822"/>
        <dbReference type="ChEBI" id="CHEBI:456216"/>
        <dbReference type="EC" id="6.3.2.4"/>
    </reaction>
</comment>
<evidence type="ECO:0000256" key="1">
    <source>
        <dbReference type="ARBA" id="ARBA00001936"/>
    </source>
</evidence>
<keyword evidence="12" id="KW-0963">Cytoplasm</keyword>
<keyword evidence="9 12" id="KW-0573">Peptidoglycan synthesis</keyword>
<dbReference type="InterPro" id="IPR016185">
    <property type="entry name" value="PreATP-grasp_dom_sf"/>
</dbReference>
<dbReference type="GO" id="GO:0008360">
    <property type="term" value="P:regulation of cell shape"/>
    <property type="evidence" value="ECO:0007669"/>
    <property type="project" value="UniProtKB-KW"/>
</dbReference>
<dbReference type="Pfam" id="PF01820">
    <property type="entry name" value="Dala_Dala_lig_N"/>
    <property type="match status" value="1"/>
</dbReference>
<evidence type="ECO:0000256" key="14">
    <source>
        <dbReference type="PIRSR" id="PIRSR039102-3"/>
    </source>
</evidence>